<sequence length="1078" mass="121382">MASSLAQLLLEDGFKGGRSRIRTWASFKPETRTHNPSHERHDSGSSSSSRTKTNMTVSNVPRKWKSEQLRYENSSSRRYQDGLITAERKDYLSSYNMLDKRVHDVDSSENVPGSEIVEVGVKEDKGKEKQVYEGYSVNLNKNLQTQTGYRENNRMSMKQVDAAKVSSAKSSKNYKGFEEEDKRRKVENVGVPISRLALDEVAVQAMISILNSYVKSFLGDKELREGLHETCFSSLDLSEIVEDRSVERRVVLNLEEAIEVVENAAEGKASPKDLKKASLQLSVITGLSSDDLKDGYTSGIPNSRLSACAHLYLSVIYKLQKKDRISAKHLLQVFCESPCLARTVLLPHLWDYLFFPHLSHLKIWYNQESDSLPGTPNRLRKLKLLEKVYNEILDSGTYQFAAYYKDWLTEGVEPPSVPLINIPSVSVRRAQQEDSHVHSMGDSPASPFWPSKNLYDSMLGHSNEPEAFGAEDELQIDNHAIGHSTYFSEINYLDQESEKHSFISAHEDELLHVQNHLSESEEDWQVDKESASTEVDLNDEKATSDARQETEEDVDLKNASSPTKANELALKSLALSVFDLQESEDSDDLHISSLSYPTKPIKGRASYEEFQGSYEYPDEESISPSIPLEFVCPLSGQVMEDPLTLETGQTYEREAIKEWFNQGHRTCPVTGRTMQNLTLPLTNLILKRIIDSWRLKNPKSLTDCKPRQSEETAIFMLEKLVTTLNSEERLANSKHLIVLGGLEFLIGSFKRGSLEEKTCVAAILSCCIEADISCREQIAKTIDKQGLLELLHRKQFSSRRNAVFLLTEIVCLSRRKDLTMLFSGIESEKIMNAMHVLLLYLQSSPPEQRPLVAVLILHLDLLVEPRKYSLYREEAVNAIAVALETSLTDKKVKDMCCRSLLVLGGRVSDSGKLSTERWILKQAGISQDDDNLSSDEAISFDEEKAQQEWLRNLSMLLLRDGKMSVLQTISKCLSSGIQDLSMACLITIAWLSSSISTQSDAEFQLSAFFALFSGLKDTLDNGKKEQQVLASMSLLNFSKIPECRVLLMTIAEEIAVPLKLLSDIAWTAKQLNGKRALD</sequence>
<reference evidence="7 8" key="1">
    <citation type="submission" date="2021-09" db="EMBL/GenBank/DDBJ databases">
        <title>Genomic insights and catalytic innovation underlie evolution of tropane alkaloids biosynthesis.</title>
        <authorList>
            <person name="Wang Y.-J."/>
            <person name="Tian T."/>
            <person name="Huang J.-P."/>
            <person name="Huang S.-X."/>
        </authorList>
    </citation>
    <scope>NUCLEOTIDE SEQUENCE [LARGE SCALE GENOMIC DNA]</scope>
    <source>
        <strain evidence="7">KIB-2018</strain>
        <tissue evidence="7">Leaf</tissue>
    </source>
</reference>
<dbReference type="GO" id="GO:0061630">
    <property type="term" value="F:ubiquitin protein ligase activity"/>
    <property type="evidence" value="ECO:0007669"/>
    <property type="project" value="UniProtKB-EC"/>
</dbReference>
<evidence type="ECO:0000256" key="4">
    <source>
        <dbReference type="ARBA" id="ARBA00022679"/>
    </source>
</evidence>
<comment type="caution">
    <text evidence="7">The sequence shown here is derived from an EMBL/GenBank/DDBJ whole genome shotgun (WGS) entry which is preliminary data.</text>
</comment>
<dbReference type="PANTHER" id="PTHR35549">
    <property type="entry name" value="OS04G0584500 PROTEIN"/>
    <property type="match status" value="1"/>
</dbReference>
<dbReference type="InterPro" id="IPR045210">
    <property type="entry name" value="RING-Ubox_PUB"/>
</dbReference>
<dbReference type="PANTHER" id="PTHR35549:SF1">
    <property type="entry name" value="OS04G0584500 PROTEIN"/>
    <property type="match status" value="1"/>
</dbReference>
<dbReference type="Pfam" id="PF23628">
    <property type="entry name" value="ARM_LIN_C"/>
    <property type="match status" value="1"/>
</dbReference>
<comment type="pathway">
    <text evidence="2">Protein modification; protein ubiquitination.</text>
</comment>
<dbReference type="InterPro" id="IPR016024">
    <property type="entry name" value="ARM-type_fold"/>
</dbReference>
<dbReference type="Pfam" id="PF04564">
    <property type="entry name" value="U-box"/>
    <property type="match status" value="1"/>
</dbReference>
<dbReference type="SUPFAM" id="SSF48371">
    <property type="entry name" value="ARM repeat"/>
    <property type="match status" value="1"/>
</dbReference>
<dbReference type="Gene3D" id="3.30.40.10">
    <property type="entry name" value="Zinc/RING finger domain, C3HC4 (zinc finger)"/>
    <property type="match status" value="1"/>
</dbReference>
<dbReference type="InterPro" id="IPR003613">
    <property type="entry name" value="Ubox_domain"/>
</dbReference>
<dbReference type="EMBL" id="JAIWQS010000003">
    <property type="protein sequence ID" value="KAJ8770857.1"/>
    <property type="molecule type" value="Genomic_DNA"/>
</dbReference>
<evidence type="ECO:0000313" key="7">
    <source>
        <dbReference type="EMBL" id="KAJ8770857.1"/>
    </source>
</evidence>
<evidence type="ECO:0000256" key="5">
    <source>
        <dbReference type="SAM" id="MobiDB-lite"/>
    </source>
</evidence>
<proteinExistence type="predicted"/>
<organism evidence="7 8">
    <name type="scientific">Erythroxylum novogranatense</name>
    <dbReference type="NCBI Taxonomy" id="1862640"/>
    <lineage>
        <taxon>Eukaryota</taxon>
        <taxon>Viridiplantae</taxon>
        <taxon>Streptophyta</taxon>
        <taxon>Embryophyta</taxon>
        <taxon>Tracheophyta</taxon>
        <taxon>Spermatophyta</taxon>
        <taxon>Magnoliopsida</taxon>
        <taxon>eudicotyledons</taxon>
        <taxon>Gunneridae</taxon>
        <taxon>Pentapetalae</taxon>
        <taxon>rosids</taxon>
        <taxon>fabids</taxon>
        <taxon>Malpighiales</taxon>
        <taxon>Erythroxylaceae</taxon>
        <taxon>Erythroxylum</taxon>
    </lineage>
</organism>
<dbReference type="InterPro" id="IPR056512">
    <property type="entry name" value="LIN_N"/>
</dbReference>
<dbReference type="InterPro" id="IPR013083">
    <property type="entry name" value="Znf_RING/FYVE/PHD"/>
</dbReference>
<dbReference type="Pfam" id="PF23568">
    <property type="entry name" value="ARM_LIN"/>
    <property type="match status" value="1"/>
</dbReference>
<keyword evidence="8" id="KW-1185">Reference proteome</keyword>
<dbReference type="InterPro" id="IPR011989">
    <property type="entry name" value="ARM-like"/>
</dbReference>
<dbReference type="Gene3D" id="1.25.10.10">
    <property type="entry name" value="Leucine-rich Repeat Variant"/>
    <property type="match status" value="1"/>
</dbReference>
<evidence type="ECO:0000313" key="8">
    <source>
        <dbReference type="Proteomes" id="UP001159364"/>
    </source>
</evidence>
<evidence type="ECO:0000256" key="1">
    <source>
        <dbReference type="ARBA" id="ARBA00000900"/>
    </source>
</evidence>
<dbReference type="Proteomes" id="UP001159364">
    <property type="component" value="Linkage Group LG03"/>
</dbReference>
<dbReference type="AlphaFoldDB" id="A0AAV8TV04"/>
<feature type="region of interest" description="Disordered" evidence="5">
    <location>
        <begin position="25"/>
        <end position="57"/>
    </location>
</feature>
<dbReference type="SMART" id="SM00504">
    <property type="entry name" value="Ubox"/>
    <property type="match status" value="1"/>
</dbReference>
<feature type="domain" description="U-box" evidence="6">
    <location>
        <begin position="625"/>
        <end position="700"/>
    </location>
</feature>
<accession>A0AAV8TV04</accession>
<gene>
    <name evidence="7" type="ORF">K2173_021772</name>
</gene>
<dbReference type="GO" id="GO:0016567">
    <property type="term" value="P:protein ubiquitination"/>
    <property type="evidence" value="ECO:0007669"/>
    <property type="project" value="InterPro"/>
</dbReference>
<feature type="compositionally biased region" description="Basic and acidic residues" evidence="5">
    <location>
        <begin position="538"/>
        <end position="549"/>
    </location>
</feature>
<dbReference type="CDD" id="cd16664">
    <property type="entry name" value="RING-Ubox_PUB"/>
    <property type="match status" value="1"/>
</dbReference>
<feature type="compositionally biased region" description="Basic and acidic residues" evidence="5">
    <location>
        <begin position="29"/>
        <end position="43"/>
    </location>
</feature>
<dbReference type="EC" id="2.3.2.27" evidence="3"/>
<keyword evidence="4" id="KW-0808">Transferase</keyword>
<dbReference type="SUPFAM" id="SSF57850">
    <property type="entry name" value="RING/U-box"/>
    <property type="match status" value="1"/>
</dbReference>
<evidence type="ECO:0000259" key="6">
    <source>
        <dbReference type="PROSITE" id="PS51698"/>
    </source>
</evidence>
<feature type="region of interest" description="Disordered" evidence="5">
    <location>
        <begin position="517"/>
        <end position="563"/>
    </location>
</feature>
<evidence type="ECO:0000256" key="2">
    <source>
        <dbReference type="ARBA" id="ARBA00004906"/>
    </source>
</evidence>
<dbReference type="InterPro" id="IPR055566">
    <property type="entry name" value="ARM_LIN"/>
</dbReference>
<name>A0AAV8TV04_9ROSI</name>
<evidence type="ECO:0000256" key="3">
    <source>
        <dbReference type="ARBA" id="ARBA00012483"/>
    </source>
</evidence>
<protein>
    <recommendedName>
        <fullName evidence="3">RING-type E3 ubiquitin transferase</fullName>
        <ecNumber evidence="3">2.3.2.27</ecNumber>
    </recommendedName>
</protein>
<dbReference type="PROSITE" id="PS51698">
    <property type="entry name" value="U_BOX"/>
    <property type="match status" value="1"/>
</dbReference>
<comment type="catalytic activity">
    <reaction evidence="1">
        <text>S-ubiquitinyl-[E2 ubiquitin-conjugating enzyme]-L-cysteine + [acceptor protein]-L-lysine = [E2 ubiquitin-conjugating enzyme]-L-cysteine + N(6)-ubiquitinyl-[acceptor protein]-L-lysine.</text>
        <dbReference type="EC" id="2.3.2.27"/>
    </reaction>
</comment>